<dbReference type="GO" id="GO:0016020">
    <property type="term" value="C:membrane"/>
    <property type="evidence" value="ECO:0007669"/>
    <property type="project" value="UniProtKB-SubCell"/>
</dbReference>
<keyword evidence="7" id="KW-0862">Zinc</keyword>
<dbReference type="CDD" id="cd06163">
    <property type="entry name" value="S2P-M50_PDZ_RseP-like"/>
    <property type="match status" value="1"/>
</dbReference>
<dbReference type="PANTHER" id="PTHR42837">
    <property type="entry name" value="REGULATOR OF SIGMA-E PROTEASE RSEP"/>
    <property type="match status" value="1"/>
</dbReference>
<reference evidence="13 14" key="1">
    <citation type="journal article" date="2016" name="Nat. Commun.">
        <title>Thousands of microbial genomes shed light on interconnected biogeochemical processes in an aquifer system.</title>
        <authorList>
            <person name="Anantharaman K."/>
            <person name="Brown C.T."/>
            <person name="Hug L.A."/>
            <person name="Sharon I."/>
            <person name="Castelle C.J."/>
            <person name="Probst A.J."/>
            <person name="Thomas B.C."/>
            <person name="Singh A."/>
            <person name="Wilkins M.J."/>
            <person name="Karaoz U."/>
            <person name="Brodie E.L."/>
            <person name="Williams K.H."/>
            <person name="Hubbard S.S."/>
            <person name="Banfield J.F."/>
        </authorList>
    </citation>
    <scope>NUCLEOTIDE SEQUENCE [LARGE SCALE GENOMIC DNA]</scope>
</reference>
<feature type="transmembrane region" description="Helical" evidence="11">
    <location>
        <begin position="298"/>
        <end position="319"/>
    </location>
</feature>
<dbReference type="Pfam" id="PF02163">
    <property type="entry name" value="Peptidase_M50"/>
    <property type="match status" value="1"/>
</dbReference>
<keyword evidence="5 11" id="KW-0812">Transmembrane</keyword>
<dbReference type="Proteomes" id="UP000177371">
    <property type="component" value="Unassembled WGS sequence"/>
</dbReference>
<dbReference type="GO" id="GO:0006508">
    <property type="term" value="P:proteolysis"/>
    <property type="evidence" value="ECO:0007669"/>
    <property type="project" value="UniProtKB-KW"/>
</dbReference>
<dbReference type="GO" id="GO:0004222">
    <property type="term" value="F:metalloendopeptidase activity"/>
    <property type="evidence" value="ECO:0007669"/>
    <property type="project" value="InterPro"/>
</dbReference>
<accession>A0A1F4V4H3</accession>
<sequence>MTLIIFILILSVLVLVHELGHFIVAKKSGIRVEEFGLGLPPRVFGKRIGETVYSFNLLPFGGFVKLTGEDDTEVTSKSDPKSFISKPAYVRAAILVAGVTMNLILAILVFQFVLAANNYKTLYLPLFFDYTFRFGRAETSNTVVASYTEESAGKDAGIEVGEAIIEINDIPVYSIDDVKTQVKDNAGKEIKLLLMDLRRQSSGEIRSINLVPLEDDEGNGIIGVYMTKAVTINYQDEKASAGILHSYNMMSYSAVTFGNLIKASLDARSVAPVSEGIAGPVGIYSVVGNILSYSGSKVILSLLDLVALMSLSLAFLNIMPFPALDGGRLVFVVLEIIRGGKKVSANFEASVHKWGMIFLLGLIVLITFKDVFNILS</sequence>
<dbReference type="InterPro" id="IPR036034">
    <property type="entry name" value="PDZ_sf"/>
</dbReference>
<evidence type="ECO:0000256" key="10">
    <source>
        <dbReference type="ARBA" id="ARBA00023136"/>
    </source>
</evidence>
<evidence type="ECO:0000256" key="4">
    <source>
        <dbReference type="ARBA" id="ARBA00022670"/>
    </source>
</evidence>
<comment type="cofactor">
    <cofactor evidence="1">
        <name>Zn(2+)</name>
        <dbReference type="ChEBI" id="CHEBI:29105"/>
    </cofactor>
</comment>
<evidence type="ECO:0000256" key="11">
    <source>
        <dbReference type="SAM" id="Phobius"/>
    </source>
</evidence>
<evidence type="ECO:0000313" key="14">
    <source>
        <dbReference type="Proteomes" id="UP000177371"/>
    </source>
</evidence>
<evidence type="ECO:0000256" key="7">
    <source>
        <dbReference type="ARBA" id="ARBA00022833"/>
    </source>
</evidence>
<evidence type="ECO:0000313" key="13">
    <source>
        <dbReference type="EMBL" id="OGC51960.1"/>
    </source>
</evidence>
<gene>
    <name evidence="13" type="ORF">A2W32_02015</name>
</gene>
<dbReference type="PANTHER" id="PTHR42837:SF2">
    <property type="entry name" value="MEMBRANE METALLOPROTEASE ARASP2, CHLOROPLASTIC-RELATED"/>
    <property type="match status" value="1"/>
</dbReference>
<evidence type="ECO:0000256" key="5">
    <source>
        <dbReference type="ARBA" id="ARBA00022692"/>
    </source>
</evidence>
<feature type="domain" description="Peptidase M50" evidence="12">
    <location>
        <begin position="6"/>
        <end position="361"/>
    </location>
</feature>
<evidence type="ECO:0000259" key="12">
    <source>
        <dbReference type="Pfam" id="PF02163"/>
    </source>
</evidence>
<dbReference type="InterPro" id="IPR008915">
    <property type="entry name" value="Peptidase_M50"/>
</dbReference>
<dbReference type="SUPFAM" id="SSF50156">
    <property type="entry name" value="PDZ domain-like"/>
    <property type="match status" value="1"/>
</dbReference>
<feature type="transmembrane region" description="Helical" evidence="11">
    <location>
        <begin position="354"/>
        <end position="372"/>
    </location>
</feature>
<evidence type="ECO:0000256" key="3">
    <source>
        <dbReference type="ARBA" id="ARBA00007931"/>
    </source>
</evidence>
<feature type="transmembrane region" description="Helical" evidence="11">
    <location>
        <begin position="88"/>
        <end position="114"/>
    </location>
</feature>
<comment type="similarity">
    <text evidence="3">Belongs to the peptidase M50B family.</text>
</comment>
<name>A0A1F4V4H3_UNCKA</name>
<proteinExistence type="inferred from homology"/>
<evidence type="ECO:0000256" key="1">
    <source>
        <dbReference type="ARBA" id="ARBA00001947"/>
    </source>
</evidence>
<evidence type="ECO:0000256" key="9">
    <source>
        <dbReference type="ARBA" id="ARBA00023049"/>
    </source>
</evidence>
<protein>
    <recommendedName>
        <fullName evidence="12">Peptidase M50 domain-containing protein</fullName>
    </recommendedName>
</protein>
<evidence type="ECO:0000256" key="8">
    <source>
        <dbReference type="ARBA" id="ARBA00022989"/>
    </source>
</evidence>
<evidence type="ECO:0000256" key="2">
    <source>
        <dbReference type="ARBA" id="ARBA00004141"/>
    </source>
</evidence>
<dbReference type="InterPro" id="IPR004387">
    <property type="entry name" value="Pept_M50_Zn"/>
</dbReference>
<keyword evidence="8 11" id="KW-1133">Transmembrane helix</keyword>
<organism evidence="13 14">
    <name type="scientific">candidate division WWE3 bacterium RBG_16_37_10</name>
    <dbReference type="NCBI Taxonomy" id="1802610"/>
    <lineage>
        <taxon>Bacteria</taxon>
        <taxon>Katanobacteria</taxon>
    </lineage>
</organism>
<dbReference type="EMBL" id="MEUT01000007">
    <property type="protein sequence ID" value="OGC51960.1"/>
    <property type="molecule type" value="Genomic_DNA"/>
</dbReference>
<comment type="subcellular location">
    <subcellularLocation>
        <location evidence="2">Membrane</location>
        <topology evidence="2">Multi-pass membrane protein</topology>
    </subcellularLocation>
</comment>
<dbReference type="AlphaFoldDB" id="A0A1F4V4H3"/>
<comment type="caution">
    <text evidence="13">The sequence shown here is derived from an EMBL/GenBank/DDBJ whole genome shotgun (WGS) entry which is preliminary data.</text>
</comment>
<dbReference type="STRING" id="1802610.A2W32_02015"/>
<evidence type="ECO:0000256" key="6">
    <source>
        <dbReference type="ARBA" id="ARBA00022801"/>
    </source>
</evidence>
<keyword evidence="6" id="KW-0378">Hydrolase</keyword>
<dbReference type="Gene3D" id="2.30.42.10">
    <property type="match status" value="1"/>
</dbReference>
<keyword evidence="10 11" id="KW-0472">Membrane</keyword>
<keyword evidence="4" id="KW-0645">Protease</keyword>
<keyword evidence="9" id="KW-0482">Metalloprotease</keyword>